<evidence type="ECO:0000259" key="6">
    <source>
        <dbReference type="Pfam" id="PF00151"/>
    </source>
</evidence>
<dbReference type="PANTHER" id="PTHR11610:SF173">
    <property type="entry name" value="LIPASE DOMAIN-CONTAINING PROTEIN-RELATED"/>
    <property type="match status" value="1"/>
</dbReference>
<name>A0A8S0YLE3_ARCPL</name>
<dbReference type="GO" id="GO:0017171">
    <property type="term" value="F:serine hydrolase activity"/>
    <property type="evidence" value="ECO:0007669"/>
    <property type="project" value="TreeGrafter"/>
</dbReference>
<dbReference type="InterPro" id="IPR013818">
    <property type="entry name" value="Lipase"/>
</dbReference>
<feature type="signal peptide" evidence="5">
    <location>
        <begin position="1"/>
        <end position="18"/>
    </location>
</feature>
<dbReference type="GO" id="GO:0016042">
    <property type="term" value="P:lipid catabolic process"/>
    <property type="evidence" value="ECO:0007669"/>
    <property type="project" value="TreeGrafter"/>
</dbReference>
<accession>A0A8S0YLE3</accession>
<evidence type="ECO:0000313" key="7">
    <source>
        <dbReference type="EMBL" id="CAB3219853.1"/>
    </source>
</evidence>
<evidence type="ECO:0000256" key="2">
    <source>
        <dbReference type="ARBA" id="ARBA00010701"/>
    </source>
</evidence>
<gene>
    <name evidence="7" type="ORF">APLA_LOCUS102</name>
</gene>
<evidence type="ECO:0000256" key="1">
    <source>
        <dbReference type="ARBA" id="ARBA00004613"/>
    </source>
</evidence>
<dbReference type="EMBL" id="CADEBC010000014">
    <property type="protein sequence ID" value="CAB3219853.1"/>
    <property type="molecule type" value="Genomic_DNA"/>
</dbReference>
<dbReference type="OrthoDB" id="199913at2759"/>
<sequence length="336" mass="36812">MNARVLLAVVALYSCAAADTLATLGALLPPAVLNNFDQLIKAASATCEALPLELLLARSYAPDTPSTDIVEFRKKSRRRYRVMAAHESFRANPSTIVLYVPGWWNTPTDESTSAIVEALLTKNDVVYVLDTRLSFCRGYVSSVSRVNPLSHLLFNFIKKLHKRGFNVTSMHLIGFSLGAHVAGMTGKLVQKRLKKKLGRITALDPAKPCFSRTEHKLDKSDAEFVQVIHSNAGVLGLEEPIGHADVYVNGVAGKQPECEDRSISFECDHAQAWRLFSASALNDKSLMGKKCNNWSDLVEDKCTGDDTILGYSCSSNSRELINIPEAGAPRVSMTPD</sequence>
<feature type="chain" id="PRO_5035920068" description="Lipase domain-containing protein" evidence="5">
    <location>
        <begin position="19"/>
        <end position="336"/>
    </location>
</feature>
<evidence type="ECO:0000256" key="3">
    <source>
        <dbReference type="ARBA" id="ARBA00022525"/>
    </source>
</evidence>
<comment type="similarity">
    <text evidence="2 4">Belongs to the AB hydrolase superfamily. Lipase family.</text>
</comment>
<dbReference type="Proteomes" id="UP000494106">
    <property type="component" value="Unassembled WGS sequence"/>
</dbReference>
<dbReference type="InterPro" id="IPR029058">
    <property type="entry name" value="AB_hydrolase_fold"/>
</dbReference>
<comment type="caution">
    <text evidence="7">The sequence shown here is derived from an EMBL/GenBank/DDBJ whole genome shotgun (WGS) entry which is preliminary data.</text>
</comment>
<protein>
    <recommendedName>
        <fullName evidence="6">Lipase domain-containing protein</fullName>
    </recommendedName>
</protein>
<dbReference type="SUPFAM" id="SSF53474">
    <property type="entry name" value="alpha/beta-Hydrolases"/>
    <property type="match status" value="1"/>
</dbReference>
<dbReference type="AlphaFoldDB" id="A0A8S0YLE3"/>
<dbReference type="Pfam" id="PF00151">
    <property type="entry name" value="Lipase"/>
    <property type="match status" value="1"/>
</dbReference>
<dbReference type="PRINTS" id="PR00821">
    <property type="entry name" value="TAGLIPASE"/>
</dbReference>
<evidence type="ECO:0000256" key="4">
    <source>
        <dbReference type="RuleBase" id="RU004262"/>
    </source>
</evidence>
<dbReference type="Gene3D" id="3.40.50.1820">
    <property type="entry name" value="alpha/beta hydrolase"/>
    <property type="match status" value="1"/>
</dbReference>
<organism evidence="7 8">
    <name type="scientific">Arctia plantaginis</name>
    <name type="common">Wood tiger moth</name>
    <name type="synonym">Phalaena plantaginis</name>
    <dbReference type="NCBI Taxonomy" id="874455"/>
    <lineage>
        <taxon>Eukaryota</taxon>
        <taxon>Metazoa</taxon>
        <taxon>Ecdysozoa</taxon>
        <taxon>Arthropoda</taxon>
        <taxon>Hexapoda</taxon>
        <taxon>Insecta</taxon>
        <taxon>Pterygota</taxon>
        <taxon>Neoptera</taxon>
        <taxon>Endopterygota</taxon>
        <taxon>Lepidoptera</taxon>
        <taxon>Glossata</taxon>
        <taxon>Ditrysia</taxon>
        <taxon>Noctuoidea</taxon>
        <taxon>Erebidae</taxon>
        <taxon>Arctiinae</taxon>
        <taxon>Arctia</taxon>
    </lineage>
</organism>
<dbReference type="PANTHER" id="PTHR11610">
    <property type="entry name" value="LIPASE"/>
    <property type="match status" value="1"/>
</dbReference>
<dbReference type="InterPro" id="IPR000734">
    <property type="entry name" value="TAG_lipase"/>
</dbReference>
<dbReference type="GO" id="GO:0005615">
    <property type="term" value="C:extracellular space"/>
    <property type="evidence" value="ECO:0007669"/>
    <property type="project" value="TreeGrafter"/>
</dbReference>
<keyword evidence="3" id="KW-0964">Secreted</keyword>
<evidence type="ECO:0000313" key="8">
    <source>
        <dbReference type="Proteomes" id="UP000494106"/>
    </source>
</evidence>
<feature type="domain" description="Lipase" evidence="6">
    <location>
        <begin position="93"/>
        <end position="304"/>
    </location>
</feature>
<dbReference type="GO" id="GO:0016298">
    <property type="term" value="F:lipase activity"/>
    <property type="evidence" value="ECO:0007669"/>
    <property type="project" value="InterPro"/>
</dbReference>
<keyword evidence="8" id="KW-1185">Reference proteome</keyword>
<proteinExistence type="inferred from homology"/>
<comment type="subcellular location">
    <subcellularLocation>
        <location evidence="1">Secreted</location>
    </subcellularLocation>
</comment>
<dbReference type="PROSITE" id="PS51257">
    <property type="entry name" value="PROKAR_LIPOPROTEIN"/>
    <property type="match status" value="1"/>
</dbReference>
<reference evidence="7 8" key="1">
    <citation type="submission" date="2020-04" db="EMBL/GenBank/DDBJ databases">
        <authorList>
            <person name="Wallbank WR R."/>
            <person name="Pardo Diaz C."/>
            <person name="Kozak K."/>
            <person name="Martin S."/>
            <person name="Jiggins C."/>
            <person name="Moest M."/>
            <person name="Warren A I."/>
            <person name="Byers J.R.P. K."/>
            <person name="Montejo-Kovacevich G."/>
            <person name="Yen C E."/>
        </authorList>
    </citation>
    <scope>NUCLEOTIDE SEQUENCE [LARGE SCALE GENOMIC DNA]</scope>
</reference>
<keyword evidence="5" id="KW-0732">Signal</keyword>
<evidence type="ECO:0000256" key="5">
    <source>
        <dbReference type="SAM" id="SignalP"/>
    </source>
</evidence>